<evidence type="ECO:0000313" key="7">
    <source>
        <dbReference type="EMBL" id="RKU43714.1"/>
    </source>
</evidence>
<dbReference type="EMBL" id="QVQW01000039">
    <property type="protein sequence ID" value="RKU43714.1"/>
    <property type="molecule type" value="Genomic_DNA"/>
</dbReference>
<comment type="caution">
    <text evidence="7">The sequence shown here is derived from an EMBL/GenBank/DDBJ whole genome shotgun (WGS) entry which is preliminary data.</text>
</comment>
<dbReference type="PANTHER" id="PTHR12864">
    <property type="entry name" value="RAN BINDING PROTEIN 9-RELATED"/>
    <property type="match status" value="1"/>
</dbReference>
<dbReference type="CDD" id="cd12910">
    <property type="entry name" value="SPRY_SSH4_like"/>
    <property type="match status" value="1"/>
</dbReference>
<feature type="compositionally biased region" description="Basic and acidic residues" evidence="5">
    <location>
        <begin position="1"/>
        <end position="15"/>
    </location>
</feature>
<dbReference type="GO" id="GO:0016020">
    <property type="term" value="C:membrane"/>
    <property type="evidence" value="ECO:0007669"/>
    <property type="project" value="UniProtKB-SubCell"/>
</dbReference>
<dbReference type="Pfam" id="PF00622">
    <property type="entry name" value="SPRY"/>
    <property type="match status" value="1"/>
</dbReference>
<evidence type="ECO:0000256" key="3">
    <source>
        <dbReference type="ARBA" id="ARBA00022989"/>
    </source>
</evidence>
<dbReference type="InterPro" id="IPR003877">
    <property type="entry name" value="SPRY_dom"/>
</dbReference>
<keyword evidence="8" id="KW-1185">Reference proteome</keyword>
<accession>A0A420Y752</accession>
<name>A0A420Y752_9PEZI</name>
<feature type="domain" description="SPRY" evidence="6">
    <location>
        <begin position="288"/>
        <end position="381"/>
    </location>
</feature>
<dbReference type="AlphaFoldDB" id="A0A420Y752"/>
<evidence type="ECO:0000256" key="2">
    <source>
        <dbReference type="ARBA" id="ARBA00022692"/>
    </source>
</evidence>
<evidence type="ECO:0000256" key="4">
    <source>
        <dbReference type="ARBA" id="ARBA00023136"/>
    </source>
</evidence>
<feature type="region of interest" description="Disordered" evidence="5">
    <location>
        <begin position="1"/>
        <end position="197"/>
    </location>
</feature>
<dbReference type="InterPro" id="IPR050618">
    <property type="entry name" value="Ubq-SigPath_Reg"/>
</dbReference>
<keyword evidence="4" id="KW-0472">Membrane</keyword>
<dbReference type="Gene3D" id="2.60.120.920">
    <property type="match status" value="1"/>
</dbReference>
<sequence>MCFGSKKDNRQEEQPARPAQAPTQPTYASSPNTKSSRIPAGMPAPSIAPAAPTMPDQQQSDSKRAGLDAPPPGPPPSQRQALDDYAAPSGPPPSQRPQTDDVEPPSGPPPSHRHADVAPPPGPPPSHTRDDFVPPPGPPPGKRQDEDYVAPPAGPPPPSKPQHDWESLVPDTSLFPPPPDLFSGFERSPTSNATEAEAEAGERWCAAHPLCPPLELDAAVLEGRKTGSIRLIAPEGGAFRGTIEWVGQGVWKGKTAKKGGDTCLIAFPPLYAVRADSPLASGTGRKTIYYEVKVGNDNPREVSLAIGYTALPYPNNRMPGWHRGSLAVHGDDGHKYINDRWGGKTFTQPMKRGETYGIGMTFTAQAGGRIETDVFYTRQGQEVGRWNLHEETDAKEDLPVTGLEGYHDLSCAVGTYQETSFEVVFNPSRWLHRGIEVSR</sequence>
<dbReference type="InterPro" id="IPR043136">
    <property type="entry name" value="B30.2/SPRY_sf"/>
</dbReference>
<keyword evidence="3" id="KW-1133">Transmembrane helix</keyword>
<dbReference type="OrthoDB" id="25503at2759"/>
<evidence type="ECO:0000313" key="8">
    <source>
        <dbReference type="Proteomes" id="UP000275385"/>
    </source>
</evidence>
<dbReference type="Proteomes" id="UP000275385">
    <property type="component" value="Unassembled WGS sequence"/>
</dbReference>
<gene>
    <name evidence="7" type="ORF">DL546_003912</name>
</gene>
<dbReference type="STRING" id="177199.A0A420Y752"/>
<evidence type="ECO:0000256" key="5">
    <source>
        <dbReference type="SAM" id="MobiDB-lite"/>
    </source>
</evidence>
<keyword evidence="2" id="KW-0812">Transmembrane</keyword>
<evidence type="ECO:0000256" key="1">
    <source>
        <dbReference type="ARBA" id="ARBA00004370"/>
    </source>
</evidence>
<proteinExistence type="predicted"/>
<organism evidence="7 8">
    <name type="scientific">Coniochaeta pulveracea</name>
    <dbReference type="NCBI Taxonomy" id="177199"/>
    <lineage>
        <taxon>Eukaryota</taxon>
        <taxon>Fungi</taxon>
        <taxon>Dikarya</taxon>
        <taxon>Ascomycota</taxon>
        <taxon>Pezizomycotina</taxon>
        <taxon>Sordariomycetes</taxon>
        <taxon>Sordariomycetidae</taxon>
        <taxon>Coniochaetales</taxon>
        <taxon>Coniochaetaceae</taxon>
        <taxon>Coniochaeta</taxon>
    </lineage>
</organism>
<dbReference type="InterPro" id="IPR035780">
    <property type="entry name" value="SPRY_Ssh4-like"/>
</dbReference>
<protein>
    <recommendedName>
        <fullName evidence="6">SPRY domain-containing protein</fullName>
    </recommendedName>
</protein>
<evidence type="ECO:0000259" key="6">
    <source>
        <dbReference type="Pfam" id="PF00622"/>
    </source>
</evidence>
<comment type="subcellular location">
    <subcellularLocation>
        <location evidence="1">Membrane</location>
    </subcellularLocation>
</comment>
<feature type="compositionally biased region" description="Low complexity" evidence="5">
    <location>
        <begin position="16"/>
        <end position="28"/>
    </location>
</feature>
<reference evidence="7 8" key="1">
    <citation type="submission" date="2018-08" db="EMBL/GenBank/DDBJ databases">
        <title>Draft genome of the lignicolous fungus Coniochaeta pulveracea.</title>
        <authorList>
            <person name="Borstlap C.J."/>
            <person name="De Witt R.N."/>
            <person name="Botha A."/>
            <person name="Volschenk H."/>
        </authorList>
    </citation>
    <scope>NUCLEOTIDE SEQUENCE [LARGE SCALE GENOMIC DNA]</scope>
    <source>
        <strain evidence="7 8">CAB683</strain>
    </source>
</reference>